<evidence type="ECO:0000313" key="3">
    <source>
        <dbReference type="EMBL" id="KJV37199.1"/>
    </source>
</evidence>
<dbReference type="Pfam" id="PF00652">
    <property type="entry name" value="Ricin_B_lectin"/>
    <property type="match status" value="1"/>
</dbReference>
<dbReference type="Proteomes" id="UP000033651">
    <property type="component" value="Unassembled WGS sequence"/>
</dbReference>
<reference evidence="3 4" key="1">
    <citation type="submission" date="2015-03" db="EMBL/GenBank/DDBJ databases">
        <title>Draft genome sequence of Luteibacter yeojuensis strain SU11.</title>
        <authorList>
            <person name="Sulaiman J."/>
            <person name="Priya K."/>
            <person name="Chan K.-G."/>
        </authorList>
    </citation>
    <scope>NUCLEOTIDE SEQUENCE [LARGE SCALE GENOMIC DNA]</scope>
    <source>
        <strain evidence="3 4">SU11</strain>
    </source>
</reference>
<feature type="domain" description="Ricin B lectin" evidence="2">
    <location>
        <begin position="425"/>
        <end position="538"/>
    </location>
</feature>
<dbReference type="AlphaFoldDB" id="A0A0F3L4B4"/>
<dbReference type="OrthoDB" id="6194540at2"/>
<sequence>MTSSFPTPRSLALALAVALATAAPAGPVRAATWQGGLVHVDGHELADASPARAALLAQFEAGAPVLVRMDAGSRPAVARVFGAAPSEGDAIFVREAGGDLDVLRAPPGEAGWSPRWTAATAASLATFQAKDERPPRADVPTPPAGDVAGLPMYKVHEGQLKTNSDEITGTVSITVFRSATATDDDKEIHVTVAPVITPAKAGVDKGHEQGRNITGAYLPWAYRTAHEVTASGVEPALVHYAPVSAGPSEFEKTEIDEREVGIGGSQGNSISEDGQADAGLAAKLPFNFSASYRHLVRNELRYTFPDYSMYARPVENGARVQWDAPINEMLKHVLVEHAGADRAVVSEKRMTPMMRSATLPTTSVWELPGDYEGIAHVTVQAGYDLNQKEWRWDGPQWVHEETTPVVMRSVGYDIDLSHPFLTRETTVLLRTSDGVGDCLAQKGGKVVLAPCDKASREQMWGLDSERRYINRANGECLEARIDDKRVVTAPCSLVNAQAWHWRADRIHSAYGNGTHRLHVDGGDLRFFVEDGTFDDIPLNPHHDALKPWAGYPKAPIAGELVPAPFGRQAGHVPAALEGRIGEVGPEQRWTPIVLRAGML</sequence>
<name>A0A0F3L4B4_9GAMM</name>
<keyword evidence="1" id="KW-0732">Signal</keyword>
<accession>A0A0F3L4B4</accession>
<keyword evidence="4" id="KW-1185">Reference proteome</keyword>
<evidence type="ECO:0000256" key="1">
    <source>
        <dbReference type="SAM" id="SignalP"/>
    </source>
</evidence>
<dbReference type="SMART" id="SM00458">
    <property type="entry name" value="RICIN"/>
    <property type="match status" value="1"/>
</dbReference>
<feature type="chain" id="PRO_5002463825" description="Ricin B lectin domain-containing protein" evidence="1">
    <location>
        <begin position="31"/>
        <end position="599"/>
    </location>
</feature>
<gene>
    <name evidence="3" type="ORF">VI08_01355</name>
</gene>
<proteinExistence type="predicted"/>
<dbReference type="PROSITE" id="PS50231">
    <property type="entry name" value="RICIN_B_LECTIN"/>
    <property type="match status" value="1"/>
</dbReference>
<dbReference type="SUPFAM" id="SSF50370">
    <property type="entry name" value="Ricin B-like lectins"/>
    <property type="match status" value="1"/>
</dbReference>
<dbReference type="Gene3D" id="2.70.240.20">
    <property type="entry name" value="Leukocidin/Hemolysin toxin, cytolysin domain"/>
    <property type="match status" value="1"/>
</dbReference>
<evidence type="ECO:0000313" key="4">
    <source>
        <dbReference type="Proteomes" id="UP000033651"/>
    </source>
</evidence>
<dbReference type="CDD" id="cd23423">
    <property type="entry name" value="beta-trefoil_Ricin_hemolysin"/>
    <property type="match status" value="1"/>
</dbReference>
<evidence type="ECO:0000259" key="2">
    <source>
        <dbReference type="SMART" id="SM00458"/>
    </source>
</evidence>
<feature type="signal peptide" evidence="1">
    <location>
        <begin position="1"/>
        <end position="30"/>
    </location>
</feature>
<dbReference type="InterPro" id="IPR035992">
    <property type="entry name" value="Ricin_B-like_lectins"/>
</dbReference>
<dbReference type="InterPro" id="IPR000772">
    <property type="entry name" value="Ricin_B_lectin"/>
</dbReference>
<organism evidence="3 4">
    <name type="scientific">Luteibacter yeojuensis</name>
    <dbReference type="NCBI Taxonomy" id="345309"/>
    <lineage>
        <taxon>Bacteria</taxon>
        <taxon>Pseudomonadati</taxon>
        <taxon>Pseudomonadota</taxon>
        <taxon>Gammaproteobacteria</taxon>
        <taxon>Lysobacterales</taxon>
        <taxon>Rhodanobacteraceae</taxon>
        <taxon>Luteibacter</taxon>
    </lineage>
</organism>
<protein>
    <recommendedName>
        <fullName evidence="2">Ricin B lectin domain-containing protein</fullName>
    </recommendedName>
</protein>
<dbReference type="EMBL" id="JZRB01000002">
    <property type="protein sequence ID" value="KJV37199.1"/>
    <property type="molecule type" value="Genomic_DNA"/>
</dbReference>
<dbReference type="PATRIC" id="fig|345309.4.peg.1324"/>
<dbReference type="RefSeq" id="WP_045827736.1">
    <property type="nucleotide sequence ID" value="NZ_JZRB01000002.1"/>
</dbReference>
<comment type="caution">
    <text evidence="3">The sequence shown here is derived from an EMBL/GenBank/DDBJ whole genome shotgun (WGS) entry which is preliminary data.</text>
</comment>